<dbReference type="PANTHER" id="PTHR11778">
    <property type="entry name" value="SERYL-TRNA SYNTHETASE"/>
    <property type="match status" value="1"/>
</dbReference>
<comment type="caution">
    <text evidence="3">The sequence shown here is derived from an EMBL/GenBank/DDBJ whole genome shotgun (WGS) entry which is preliminary data.</text>
</comment>
<dbReference type="GO" id="GO:0005524">
    <property type="term" value="F:ATP binding"/>
    <property type="evidence" value="ECO:0007669"/>
    <property type="project" value="InterPro"/>
</dbReference>
<name>A0A0G0N234_9BACT</name>
<dbReference type="Proteomes" id="UP000034246">
    <property type="component" value="Unassembled WGS sequence"/>
</dbReference>
<feature type="non-terminal residue" evidence="3">
    <location>
        <position position="241"/>
    </location>
</feature>
<dbReference type="AlphaFoldDB" id="A0A0G0N234"/>
<dbReference type="GO" id="GO:0004828">
    <property type="term" value="F:serine-tRNA ligase activity"/>
    <property type="evidence" value="ECO:0007669"/>
    <property type="project" value="InterPro"/>
</dbReference>
<dbReference type="Pfam" id="PF02403">
    <property type="entry name" value="Seryl_tRNA_N"/>
    <property type="match status" value="1"/>
</dbReference>
<evidence type="ECO:0000313" key="4">
    <source>
        <dbReference type="Proteomes" id="UP000034246"/>
    </source>
</evidence>
<evidence type="ECO:0000313" key="3">
    <source>
        <dbReference type="EMBL" id="KKR10284.1"/>
    </source>
</evidence>
<dbReference type="InterPro" id="IPR042103">
    <property type="entry name" value="SerRS_1_N_sf"/>
</dbReference>
<reference evidence="3 4" key="1">
    <citation type="journal article" date="2015" name="Nature">
        <title>rRNA introns, odd ribosomes, and small enigmatic genomes across a large radiation of phyla.</title>
        <authorList>
            <person name="Brown C.T."/>
            <person name="Hug L.A."/>
            <person name="Thomas B.C."/>
            <person name="Sharon I."/>
            <person name="Castelle C.J."/>
            <person name="Singh A."/>
            <person name="Wilkins M.J."/>
            <person name="Williams K.H."/>
            <person name="Banfield J.F."/>
        </authorList>
    </citation>
    <scope>NUCLEOTIDE SEQUENCE [LARGE SCALE GENOMIC DNA]</scope>
</reference>
<dbReference type="STRING" id="1618550.UT39_C0021G0026"/>
<organism evidence="3 4">
    <name type="scientific">Candidatus Woesebacteria bacterium GW2011_GWA1_39_21</name>
    <dbReference type="NCBI Taxonomy" id="1618550"/>
    <lineage>
        <taxon>Bacteria</taxon>
        <taxon>Candidatus Woeseibacteriota</taxon>
    </lineage>
</organism>
<gene>
    <name evidence="3" type="ORF">UT39_C0021G0026</name>
</gene>
<evidence type="ECO:0000259" key="2">
    <source>
        <dbReference type="Pfam" id="PF02403"/>
    </source>
</evidence>
<dbReference type="InterPro" id="IPR045864">
    <property type="entry name" value="aa-tRNA-synth_II/BPL/LPL"/>
</dbReference>
<dbReference type="Gene3D" id="1.10.287.40">
    <property type="entry name" value="Serine-tRNA synthetase, tRNA binding domain"/>
    <property type="match status" value="1"/>
</dbReference>
<keyword evidence="3" id="KW-0436">Ligase</keyword>
<dbReference type="EMBL" id="LBWP01000021">
    <property type="protein sequence ID" value="KKR10284.1"/>
    <property type="molecule type" value="Genomic_DNA"/>
</dbReference>
<dbReference type="Gene3D" id="3.30.930.10">
    <property type="entry name" value="Bira Bifunctional Protein, Domain 2"/>
    <property type="match status" value="1"/>
</dbReference>
<dbReference type="InterPro" id="IPR015866">
    <property type="entry name" value="Ser-tRNA-synth_1_N"/>
</dbReference>
<dbReference type="InterPro" id="IPR010978">
    <property type="entry name" value="tRNA-bd_arm"/>
</dbReference>
<dbReference type="SUPFAM" id="SSF55681">
    <property type="entry name" value="Class II aaRS and biotin synthetases"/>
    <property type="match status" value="1"/>
</dbReference>
<sequence length="241" mass="26907">MLDLKFIRENIELVKKGVASKNFDPDLVDKVLDLDEKKRKLQAEIEELRAERNRIAKEKNIERGKEIKSELQGKEPDLEKLESDLNNVLNQIPNLPSDKTPVGKGEKENVEVRKNGAPREFSFKPKNHLELGKSLGILDFESGAKVAGSQFYYLYGDGALLELALVSYAMEKLSNSGFQPVITPDLAKSRYYLSTGYSPKGDEAQTYTIEGEDLGLIATAEVTLAGKHADEVILEQDLPIK</sequence>
<proteinExistence type="predicted"/>
<accession>A0A0G0N234</accession>
<dbReference type="SUPFAM" id="SSF46589">
    <property type="entry name" value="tRNA-binding arm"/>
    <property type="match status" value="1"/>
</dbReference>
<dbReference type="GO" id="GO:0006434">
    <property type="term" value="P:seryl-tRNA aminoacylation"/>
    <property type="evidence" value="ECO:0007669"/>
    <property type="project" value="InterPro"/>
</dbReference>
<feature type="coiled-coil region" evidence="1">
    <location>
        <begin position="31"/>
        <end position="65"/>
    </location>
</feature>
<protein>
    <submittedName>
        <fullName evidence="3">Serine-tRNA ligase</fullName>
    </submittedName>
</protein>
<keyword evidence="1" id="KW-0175">Coiled coil</keyword>
<dbReference type="InterPro" id="IPR002317">
    <property type="entry name" value="Ser-tRNA-ligase_type_1"/>
</dbReference>
<feature type="domain" description="Serine-tRNA synthetase type1 N-terminal" evidence="2">
    <location>
        <begin position="1"/>
        <end position="96"/>
    </location>
</feature>
<evidence type="ECO:0000256" key="1">
    <source>
        <dbReference type="SAM" id="Coils"/>
    </source>
</evidence>